<dbReference type="EMBL" id="JAAYSM010000378">
    <property type="protein sequence ID" value="NLJ19269.1"/>
    <property type="molecule type" value="Genomic_DNA"/>
</dbReference>
<organism evidence="5 6">
    <name type="scientific">Globicatella sulfidifaciens</name>
    <dbReference type="NCBI Taxonomy" id="136093"/>
    <lineage>
        <taxon>Bacteria</taxon>
        <taxon>Bacillati</taxon>
        <taxon>Bacillota</taxon>
        <taxon>Bacilli</taxon>
        <taxon>Lactobacillales</taxon>
        <taxon>Aerococcaceae</taxon>
        <taxon>Globicatella</taxon>
    </lineage>
</organism>
<dbReference type="Proteomes" id="UP000541058">
    <property type="component" value="Unassembled WGS sequence"/>
</dbReference>
<evidence type="ECO:0000313" key="5">
    <source>
        <dbReference type="EMBL" id="NLJ19269.1"/>
    </source>
</evidence>
<evidence type="ECO:0000259" key="3">
    <source>
        <dbReference type="Pfam" id="PF00534"/>
    </source>
</evidence>
<dbReference type="InterPro" id="IPR001296">
    <property type="entry name" value="Glyco_trans_1"/>
</dbReference>
<comment type="caution">
    <text evidence="5">The sequence shown here is derived from an EMBL/GenBank/DDBJ whole genome shotgun (WGS) entry which is preliminary data.</text>
</comment>
<dbReference type="SUPFAM" id="SSF53756">
    <property type="entry name" value="UDP-Glycosyltransferase/glycogen phosphorylase"/>
    <property type="match status" value="1"/>
</dbReference>
<protein>
    <submittedName>
        <fullName evidence="5">Glycosyltransferase family 4 protein</fullName>
    </submittedName>
</protein>
<dbReference type="PANTHER" id="PTHR12526:SF629">
    <property type="entry name" value="TEICHURONIC ACID BIOSYNTHESIS GLYCOSYLTRANSFERASE TUAH-RELATED"/>
    <property type="match status" value="1"/>
</dbReference>
<dbReference type="Pfam" id="PF13439">
    <property type="entry name" value="Glyco_transf_4"/>
    <property type="match status" value="1"/>
</dbReference>
<dbReference type="Pfam" id="PF00534">
    <property type="entry name" value="Glycos_transf_1"/>
    <property type="match status" value="1"/>
</dbReference>
<proteinExistence type="predicted"/>
<dbReference type="PANTHER" id="PTHR12526">
    <property type="entry name" value="GLYCOSYLTRANSFERASE"/>
    <property type="match status" value="1"/>
</dbReference>
<sequence>MSNLMKQKKVIHLTTVHHPFDTRIYHKECLSLDRAGYNVSLIVPLDNKSTGDEVVTEDGIRLIATKKRKNRIARMVISTWQTYRLAKKEQADYYHFHDPELLWVGWLLKKKNNIVIYDVHEDYYTGILQKDYLKRPIRKAIAKLYDKIEGFFIKRMDLALAEKYYQERYPQGEQILNYPILNKDLINADRNQQKLSNTLIYTGNVTEVRGSDLHATLPRLFSKPEVYFYGKCDEQIAKRMNALAGNTNDRLHFTGIGHFVEREVIDKAYIEKNWLAGLAIFPPTEHYKRKELTKFFEYMTAGIPIICSNFPVWQKFIDRYQCGITVNPADSDTWEKAIHELKTNPEKRKQMIENGRQAILNELNWQVEEEKLINWYKQIAQKGNSDHIK</sequence>
<evidence type="ECO:0000256" key="1">
    <source>
        <dbReference type="ARBA" id="ARBA00022676"/>
    </source>
</evidence>
<dbReference type="InterPro" id="IPR028098">
    <property type="entry name" value="Glyco_trans_4-like_N"/>
</dbReference>
<dbReference type="GO" id="GO:0016757">
    <property type="term" value="F:glycosyltransferase activity"/>
    <property type="evidence" value="ECO:0007669"/>
    <property type="project" value="UniProtKB-KW"/>
</dbReference>
<reference evidence="5 6" key="1">
    <citation type="journal article" date="2020" name="Biotechnol. Biofuels">
        <title>New insights from the biogas microbiome by comprehensive genome-resolved metagenomics of nearly 1600 species originating from multiple anaerobic digesters.</title>
        <authorList>
            <person name="Campanaro S."/>
            <person name="Treu L."/>
            <person name="Rodriguez-R L.M."/>
            <person name="Kovalovszki A."/>
            <person name="Ziels R.M."/>
            <person name="Maus I."/>
            <person name="Zhu X."/>
            <person name="Kougias P.G."/>
            <person name="Basile A."/>
            <person name="Luo G."/>
            <person name="Schluter A."/>
            <person name="Konstantinidis K.T."/>
            <person name="Angelidaki I."/>
        </authorList>
    </citation>
    <scope>NUCLEOTIDE SEQUENCE [LARGE SCALE GENOMIC DNA]</scope>
    <source>
        <strain evidence="5">AS23ysBPME_34</strain>
    </source>
</reference>
<feature type="domain" description="Glycosyltransferase subfamily 4-like N-terminal" evidence="4">
    <location>
        <begin position="31"/>
        <end position="160"/>
    </location>
</feature>
<keyword evidence="1" id="KW-0328">Glycosyltransferase</keyword>
<evidence type="ECO:0000259" key="4">
    <source>
        <dbReference type="Pfam" id="PF13439"/>
    </source>
</evidence>
<gene>
    <name evidence="5" type="ORF">GX355_10480</name>
</gene>
<dbReference type="Gene3D" id="3.40.50.2000">
    <property type="entry name" value="Glycogen Phosphorylase B"/>
    <property type="match status" value="2"/>
</dbReference>
<keyword evidence="2 5" id="KW-0808">Transferase</keyword>
<feature type="domain" description="Glycosyl transferase family 1" evidence="3">
    <location>
        <begin position="296"/>
        <end position="357"/>
    </location>
</feature>
<dbReference type="AlphaFoldDB" id="A0A7X8H0W1"/>
<evidence type="ECO:0000256" key="2">
    <source>
        <dbReference type="ARBA" id="ARBA00022679"/>
    </source>
</evidence>
<accession>A0A7X8H0W1</accession>
<name>A0A7X8H0W1_9LACT</name>
<evidence type="ECO:0000313" key="6">
    <source>
        <dbReference type="Proteomes" id="UP000541058"/>
    </source>
</evidence>